<dbReference type="GO" id="GO:0000976">
    <property type="term" value="F:transcription cis-regulatory region binding"/>
    <property type="evidence" value="ECO:0007669"/>
    <property type="project" value="TreeGrafter"/>
</dbReference>
<comment type="caution">
    <text evidence="5">The sequence shown here is derived from an EMBL/GenBank/DDBJ whole genome shotgun (WGS) entry which is preliminary data.</text>
</comment>
<dbReference type="Gene3D" id="1.10.260.40">
    <property type="entry name" value="lambda repressor-like DNA-binding domains"/>
    <property type="match status" value="1"/>
</dbReference>
<dbReference type="Proteomes" id="UP000570166">
    <property type="component" value="Unassembled WGS sequence"/>
</dbReference>
<evidence type="ECO:0000256" key="3">
    <source>
        <dbReference type="ARBA" id="ARBA00023163"/>
    </source>
</evidence>
<dbReference type="Pfam" id="PF00356">
    <property type="entry name" value="LacI"/>
    <property type="match status" value="1"/>
</dbReference>
<dbReference type="InterPro" id="IPR046335">
    <property type="entry name" value="LacI/GalR-like_sensor"/>
</dbReference>
<dbReference type="PANTHER" id="PTHR30146">
    <property type="entry name" value="LACI-RELATED TRANSCRIPTIONAL REPRESSOR"/>
    <property type="match status" value="1"/>
</dbReference>
<dbReference type="PRINTS" id="PR00036">
    <property type="entry name" value="HTHLACI"/>
</dbReference>
<keyword evidence="2 5" id="KW-0238">DNA-binding</keyword>
<dbReference type="EMBL" id="JACEIB010000026">
    <property type="protein sequence ID" value="MBA2935572.1"/>
    <property type="molecule type" value="Genomic_DNA"/>
</dbReference>
<dbReference type="RefSeq" id="WP_160362791.1">
    <property type="nucleotide sequence ID" value="NZ_JACEIB010000026.1"/>
</dbReference>
<organism evidence="5 6">
    <name type="scientific">Sphingomonas chungangi</name>
    <dbReference type="NCBI Taxonomy" id="2683589"/>
    <lineage>
        <taxon>Bacteria</taxon>
        <taxon>Pseudomonadati</taxon>
        <taxon>Pseudomonadota</taxon>
        <taxon>Alphaproteobacteria</taxon>
        <taxon>Sphingomonadales</taxon>
        <taxon>Sphingomonadaceae</taxon>
        <taxon>Sphingomonas</taxon>
    </lineage>
</organism>
<evidence type="ECO:0000313" key="6">
    <source>
        <dbReference type="Proteomes" id="UP000570166"/>
    </source>
</evidence>
<dbReference type="PROSITE" id="PS50932">
    <property type="entry name" value="HTH_LACI_2"/>
    <property type="match status" value="1"/>
</dbReference>
<dbReference type="InterPro" id="IPR010982">
    <property type="entry name" value="Lambda_DNA-bd_dom_sf"/>
</dbReference>
<evidence type="ECO:0000256" key="2">
    <source>
        <dbReference type="ARBA" id="ARBA00023125"/>
    </source>
</evidence>
<dbReference type="PROSITE" id="PS00356">
    <property type="entry name" value="HTH_LACI_1"/>
    <property type="match status" value="1"/>
</dbReference>
<dbReference type="SUPFAM" id="SSF47413">
    <property type="entry name" value="lambda repressor-like DNA-binding domains"/>
    <property type="match status" value="1"/>
</dbReference>
<name>A0A838L9S8_9SPHN</name>
<feature type="domain" description="HTH lacI-type" evidence="4">
    <location>
        <begin position="3"/>
        <end position="57"/>
    </location>
</feature>
<keyword evidence="3" id="KW-0804">Transcription</keyword>
<dbReference type="CDD" id="cd01545">
    <property type="entry name" value="PBP1_SalR"/>
    <property type="match status" value="1"/>
</dbReference>
<dbReference type="AlphaFoldDB" id="A0A838L9S8"/>
<evidence type="ECO:0000256" key="1">
    <source>
        <dbReference type="ARBA" id="ARBA00023015"/>
    </source>
</evidence>
<protein>
    <submittedName>
        <fullName evidence="5">LacI family DNA-binding transcriptional regulator</fullName>
    </submittedName>
</protein>
<keyword evidence="6" id="KW-1185">Reference proteome</keyword>
<accession>A0A838L9S8</accession>
<evidence type="ECO:0000259" key="4">
    <source>
        <dbReference type="PROSITE" id="PS50932"/>
    </source>
</evidence>
<reference evidence="5 6" key="1">
    <citation type="submission" date="2020-07" db="EMBL/GenBank/DDBJ databases">
        <authorList>
            <person name="Sun Q."/>
        </authorList>
    </citation>
    <scope>NUCLEOTIDE SEQUENCE [LARGE SCALE GENOMIC DNA]</scope>
    <source>
        <strain evidence="5 6">CGMCC 1.13654</strain>
    </source>
</reference>
<dbReference type="InterPro" id="IPR028082">
    <property type="entry name" value="Peripla_BP_I"/>
</dbReference>
<dbReference type="SUPFAM" id="SSF53822">
    <property type="entry name" value="Periplasmic binding protein-like I"/>
    <property type="match status" value="1"/>
</dbReference>
<dbReference type="Pfam" id="PF13377">
    <property type="entry name" value="Peripla_BP_3"/>
    <property type="match status" value="1"/>
</dbReference>
<dbReference type="GO" id="GO:0003700">
    <property type="term" value="F:DNA-binding transcription factor activity"/>
    <property type="evidence" value="ECO:0007669"/>
    <property type="project" value="TreeGrafter"/>
</dbReference>
<keyword evidence="1" id="KW-0805">Transcription regulation</keyword>
<sequence>MTVTIKDVAEKAGVSTKTVSRVMNGEAHVRTALRETVMRVVEELGYRPNAFARSLSSARSYLLGMLLDDPAWSGYAAGMQRGALMRCREKHYHLVVEPVDSGVGGWEEELMASIASLRLDGAILTPPLCRLSPLLDRLEAINLPYVRISPGEDESRSGLVDIDEEGAAFAMTEHLISLGHRDIGFIEGIPSHAATPKRRAGFLSAMHRAGVPVGADRIVPGDFTFKGGIEGGEALLRHAKRPTAIFASNDDMALGVSAAAAKLEIAVPSQLAIAGFDDGPTARVAWPPITTIRQPVGEMAAAAVDILIDPAYRDAPGDRRFHRELPYELIIRGSTTAPSA</sequence>
<proteinExistence type="predicted"/>
<dbReference type="Gene3D" id="3.40.50.2300">
    <property type="match status" value="2"/>
</dbReference>
<gene>
    <name evidence="5" type="ORF">HZF05_15915</name>
</gene>
<evidence type="ECO:0000313" key="5">
    <source>
        <dbReference type="EMBL" id="MBA2935572.1"/>
    </source>
</evidence>
<dbReference type="CDD" id="cd01392">
    <property type="entry name" value="HTH_LacI"/>
    <property type="match status" value="1"/>
</dbReference>
<dbReference type="SMART" id="SM00354">
    <property type="entry name" value="HTH_LACI"/>
    <property type="match status" value="1"/>
</dbReference>
<dbReference type="PANTHER" id="PTHR30146:SF153">
    <property type="entry name" value="LACTOSE OPERON REPRESSOR"/>
    <property type="match status" value="1"/>
</dbReference>
<dbReference type="InterPro" id="IPR000843">
    <property type="entry name" value="HTH_LacI"/>
</dbReference>